<evidence type="ECO:0000313" key="2">
    <source>
        <dbReference type="Proteomes" id="UP000610760"/>
    </source>
</evidence>
<dbReference type="EMBL" id="JACRSV010000002">
    <property type="protein sequence ID" value="MBC8560015.1"/>
    <property type="molecule type" value="Genomic_DNA"/>
</dbReference>
<dbReference type="CDD" id="cd07812">
    <property type="entry name" value="SRPBCC"/>
    <property type="match status" value="1"/>
</dbReference>
<keyword evidence="2" id="KW-1185">Reference proteome</keyword>
<proteinExistence type="predicted"/>
<dbReference type="Proteomes" id="UP000610760">
    <property type="component" value="Unassembled WGS sequence"/>
</dbReference>
<evidence type="ECO:0000313" key="1">
    <source>
        <dbReference type="EMBL" id="MBC8560015.1"/>
    </source>
</evidence>
<gene>
    <name evidence="1" type="ORF">H8710_08050</name>
</gene>
<sequence length="135" mass="15823">MAVSNMRVSLQQDIEKIWSVVTDLSNWSWRSDLSKIKVLEPHKKFVEYTKDGFPTTFTITALEPMTRYAFDLENDRIKGHWEGLFTQSEGFVSLDFTETVTPKSVLMRPFMKPYLKKQQSQYFADLQRALKNCSK</sequence>
<accession>A0A926E5P3</accession>
<reference evidence="1" key="1">
    <citation type="submission" date="2020-08" db="EMBL/GenBank/DDBJ databases">
        <title>Genome public.</title>
        <authorList>
            <person name="Liu C."/>
            <person name="Sun Q."/>
        </authorList>
    </citation>
    <scope>NUCLEOTIDE SEQUENCE</scope>
    <source>
        <strain evidence="1">NSJ-33</strain>
    </source>
</reference>
<protein>
    <submittedName>
        <fullName evidence="1">SRPBCC family protein</fullName>
    </submittedName>
</protein>
<organism evidence="1 2">
    <name type="scientific">Fumia xinanensis</name>
    <dbReference type="NCBI Taxonomy" id="2763659"/>
    <lineage>
        <taxon>Bacteria</taxon>
        <taxon>Bacillati</taxon>
        <taxon>Bacillota</taxon>
        <taxon>Clostridia</taxon>
        <taxon>Eubacteriales</taxon>
        <taxon>Oscillospiraceae</taxon>
        <taxon>Fumia</taxon>
    </lineage>
</organism>
<name>A0A926E5P3_9FIRM</name>
<dbReference type="InterPro" id="IPR023393">
    <property type="entry name" value="START-like_dom_sf"/>
</dbReference>
<dbReference type="RefSeq" id="WP_249294978.1">
    <property type="nucleotide sequence ID" value="NZ_JACRSV010000002.1"/>
</dbReference>
<comment type="caution">
    <text evidence="1">The sequence shown here is derived from an EMBL/GenBank/DDBJ whole genome shotgun (WGS) entry which is preliminary data.</text>
</comment>
<dbReference type="Gene3D" id="3.30.530.20">
    <property type="match status" value="1"/>
</dbReference>
<dbReference type="Pfam" id="PF10604">
    <property type="entry name" value="Polyketide_cyc2"/>
    <property type="match status" value="1"/>
</dbReference>
<dbReference type="AlphaFoldDB" id="A0A926E5P3"/>
<dbReference type="SUPFAM" id="SSF55961">
    <property type="entry name" value="Bet v1-like"/>
    <property type="match status" value="1"/>
</dbReference>
<dbReference type="InterPro" id="IPR019587">
    <property type="entry name" value="Polyketide_cyclase/dehydratase"/>
</dbReference>